<dbReference type="Gene3D" id="1.20.1250.20">
    <property type="entry name" value="MFS general substrate transporter like domains"/>
    <property type="match status" value="1"/>
</dbReference>
<dbReference type="PANTHER" id="PTHR23530:SF1">
    <property type="entry name" value="PERMEASE, MAJOR FACILITATOR SUPERFAMILY-RELATED"/>
    <property type="match status" value="1"/>
</dbReference>
<sequence>MLLRRGGPLTVFLLGAALARLSMHLAGPYFAVYLVENGLSVALVALCFSVNNVSTFAAEYPSGILADRAGRLRAAAMGMLLYGAGILLLLEPSAPTALASAALTGLGTTFTSGSLEAWLADTYSGAPLRRALSLERSLGSATGAVAGLLASALTAAGTRAPFAASAAAAMLSAALLLVPPDNRGSSGSGQILRQSISVLKDPRFLLLAVHYSLVWSAILAFFIAWPLTLVDRGLDKGLLGVVYTALLAAMAAGSAVAQRLLRRLDALGYLAVFSAAALLVYTCVGLTHGLAVTLALFLLLELMLGAYTVSLAYARNLVVPSAVRASAVSLMNLVGSLVAAIAAPLIVRPDAMRTYLTAAVLLAAALVPALMARRLAES</sequence>
<dbReference type="InterPro" id="IPR036259">
    <property type="entry name" value="MFS_trans_sf"/>
</dbReference>
<keyword evidence="1" id="KW-0472">Membrane</keyword>
<evidence type="ECO:0000256" key="1">
    <source>
        <dbReference type="SAM" id="Phobius"/>
    </source>
</evidence>
<proteinExistence type="predicted"/>
<evidence type="ECO:0000313" key="3">
    <source>
        <dbReference type="Proteomes" id="UP001341135"/>
    </source>
</evidence>
<feature type="transmembrane region" description="Helical" evidence="1">
    <location>
        <begin position="204"/>
        <end position="225"/>
    </location>
</feature>
<keyword evidence="3" id="KW-1185">Reference proteome</keyword>
<accession>A0ABM8J0F1</accession>
<dbReference type="InterPro" id="IPR011701">
    <property type="entry name" value="MFS"/>
</dbReference>
<dbReference type="EMBL" id="AP028907">
    <property type="protein sequence ID" value="BES82764.1"/>
    <property type="molecule type" value="Genomic_DNA"/>
</dbReference>
<keyword evidence="1" id="KW-0812">Transmembrane</keyword>
<reference evidence="2 3" key="1">
    <citation type="submission" date="2023-09" db="EMBL/GenBank/DDBJ databases">
        <title>Pyrofollis japonicus gen. nov. sp. nov., a novel member of the family Pyrodictiaceae isolated from the Iheya North hydrothermal field.</title>
        <authorList>
            <person name="Miyazaki U."/>
            <person name="Sanari M."/>
            <person name="Tame A."/>
            <person name="Kitajima M."/>
            <person name="Okamoto A."/>
            <person name="Sawayama S."/>
            <person name="Miyazaki J."/>
            <person name="Takai K."/>
            <person name="Nakagawa S."/>
        </authorList>
    </citation>
    <scope>NUCLEOTIDE SEQUENCE [LARGE SCALE GENOMIC DNA]</scope>
    <source>
        <strain evidence="2 3">AV2</strain>
    </source>
</reference>
<feature type="transmembrane region" description="Helical" evidence="1">
    <location>
        <begin position="269"/>
        <end position="288"/>
    </location>
</feature>
<dbReference type="PANTHER" id="PTHR23530">
    <property type="entry name" value="TRANSPORT PROTEIN-RELATED"/>
    <property type="match status" value="1"/>
</dbReference>
<dbReference type="Pfam" id="PF07690">
    <property type="entry name" value="MFS_1"/>
    <property type="match status" value="1"/>
</dbReference>
<dbReference type="SUPFAM" id="SSF103473">
    <property type="entry name" value="MFS general substrate transporter"/>
    <property type="match status" value="1"/>
</dbReference>
<dbReference type="Proteomes" id="UP001341135">
    <property type="component" value="Chromosome"/>
</dbReference>
<name>A0ABM8J0F1_9CREN</name>
<dbReference type="GeneID" id="89290335"/>
<gene>
    <name evidence="2" type="ORF">PABY_23310</name>
</gene>
<dbReference type="RefSeq" id="WP_338250393.1">
    <property type="nucleotide sequence ID" value="NZ_AP028907.1"/>
</dbReference>
<dbReference type="InterPro" id="IPR053160">
    <property type="entry name" value="MFS_DHA3_Transporter"/>
</dbReference>
<organism evidence="2 3">
    <name type="scientific">Pyrodictium abyssi</name>
    <dbReference type="NCBI Taxonomy" id="54256"/>
    <lineage>
        <taxon>Archaea</taxon>
        <taxon>Thermoproteota</taxon>
        <taxon>Thermoprotei</taxon>
        <taxon>Desulfurococcales</taxon>
        <taxon>Pyrodictiaceae</taxon>
        <taxon>Pyrodictium</taxon>
    </lineage>
</organism>
<feature type="transmembrane region" description="Helical" evidence="1">
    <location>
        <begin position="29"/>
        <end position="51"/>
    </location>
</feature>
<protein>
    <recommendedName>
        <fullName evidence="4">Major facilitator superfamily (MFS) profile domain-containing protein</fullName>
    </recommendedName>
</protein>
<evidence type="ECO:0000313" key="2">
    <source>
        <dbReference type="EMBL" id="BES82764.1"/>
    </source>
</evidence>
<feature type="transmembrane region" description="Helical" evidence="1">
    <location>
        <begin position="237"/>
        <end position="257"/>
    </location>
</feature>
<feature type="transmembrane region" description="Helical" evidence="1">
    <location>
        <begin position="72"/>
        <end position="90"/>
    </location>
</feature>
<feature type="transmembrane region" description="Helical" evidence="1">
    <location>
        <begin position="294"/>
        <end position="314"/>
    </location>
</feature>
<evidence type="ECO:0008006" key="4">
    <source>
        <dbReference type="Google" id="ProtNLM"/>
    </source>
</evidence>
<feature type="transmembrane region" description="Helical" evidence="1">
    <location>
        <begin position="96"/>
        <end position="118"/>
    </location>
</feature>
<feature type="transmembrane region" description="Helical" evidence="1">
    <location>
        <begin position="326"/>
        <end position="347"/>
    </location>
</feature>
<feature type="transmembrane region" description="Helical" evidence="1">
    <location>
        <begin position="353"/>
        <end position="372"/>
    </location>
</feature>
<keyword evidence="1" id="KW-1133">Transmembrane helix</keyword>